<dbReference type="AlphaFoldDB" id="A0A8D4VMS9"/>
<dbReference type="PANTHER" id="PTHR43046">
    <property type="entry name" value="GDP-MANNOSE MANNOSYL HYDROLASE"/>
    <property type="match status" value="1"/>
</dbReference>
<sequence>MTETAPKPGIGVAAVVFDGQGRVLLIRRAQPPAAGFWHPPGGKLEAGESLVEACRREVREETGLEVTIGPLLAVVERRMEGFHYVILDFLATALDPDARPQAADDVSEARWVAMDELHGYAIADGFLPILKRAERARRGETLGLHDMTGGGTDFLPP</sequence>
<dbReference type="PROSITE" id="PS00893">
    <property type="entry name" value="NUDIX_BOX"/>
    <property type="match status" value="1"/>
</dbReference>
<evidence type="ECO:0000256" key="2">
    <source>
        <dbReference type="ARBA" id="ARBA00022801"/>
    </source>
</evidence>
<reference evidence="4" key="1">
    <citation type="submission" date="2019-06" db="EMBL/GenBank/DDBJ databases">
        <title>Complete genome sequence of Methylogaea oryzae strain JCM16910.</title>
        <authorList>
            <person name="Asakawa S."/>
        </authorList>
    </citation>
    <scope>NUCLEOTIDE SEQUENCE</scope>
    <source>
        <strain evidence="4">E10</strain>
    </source>
</reference>
<dbReference type="InterPro" id="IPR020084">
    <property type="entry name" value="NUDIX_hydrolase_CS"/>
</dbReference>
<dbReference type="CDD" id="cd04673">
    <property type="entry name" value="NUDIX_ADPRase"/>
    <property type="match status" value="1"/>
</dbReference>
<gene>
    <name evidence="4" type="ORF">MoryE10_13640</name>
</gene>
<dbReference type="PANTHER" id="PTHR43046:SF14">
    <property type="entry name" value="MUTT_NUDIX FAMILY PROTEIN"/>
    <property type="match status" value="1"/>
</dbReference>
<keyword evidence="5" id="KW-1185">Reference proteome</keyword>
<comment type="cofactor">
    <cofactor evidence="1">
        <name>Mg(2+)</name>
        <dbReference type="ChEBI" id="CHEBI:18420"/>
    </cofactor>
</comment>
<dbReference type="Proteomes" id="UP000824988">
    <property type="component" value="Chromosome"/>
</dbReference>
<proteinExistence type="predicted"/>
<dbReference type="InterPro" id="IPR000086">
    <property type="entry name" value="NUDIX_hydrolase_dom"/>
</dbReference>
<evidence type="ECO:0000256" key="1">
    <source>
        <dbReference type="ARBA" id="ARBA00001946"/>
    </source>
</evidence>
<keyword evidence="2" id="KW-0378">Hydrolase</keyword>
<dbReference type="Pfam" id="PF00293">
    <property type="entry name" value="NUDIX"/>
    <property type="match status" value="1"/>
</dbReference>
<feature type="domain" description="Nudix hydrolase" evidence="3">
    <location>
        <begin position="7"/>
        <end position="135"/>
    </location>
</feature>
<name>A0A8D4VMS9_9GAMM</name>
<protein>
    <submittedName>
        <fullName evidence="4">DNA mismatch repair protein MutT</fullName>
    </submittedName>
</protein>
<dbReference type="RefSeq" id="WP_221048626.1">
    <property type="nucleotide sequence ID" value="NZ_AP019782.1"/>
</dbReference>
<dbReference type="GO" id="GO:0016787">
    <property type="term" value="F:hydrolase activity"/>
    <property type="evidence" value="ECO:0007669"/>
    <property type="project" value="UniProtKB-KW"/>
</dbReference>
<dbReference type="EMBL" id="AP019782">
    <property type="protein sequence ID" value="BBL70758.1"/>
    <property type="molecule type" value="Genomic_DNA"/>
</dbReference>
<evidence type="ECO:0000259" key="3">
    <source>
        <dbReference type="PROSITE" id="PS51462"/>
    </source>
</evidence>
<organism evidence="4 5">
    <name type="scientific">Methylogaea oryzae</name>
    <dbReference type="NCBI Taxonomy" id="1295382"/>
    <lineage>
        <taxon>Bacteria</taxon>
        <taxon>Pseudomonadati</taxon>
        <taxon>Pseudomonadota</taxon>
        <taxon>Gammaproteobacteria</taxon>
        <taxon>Methylococcales</taxon>
        <taxon>Methylococcaceae</taxon>
        <taxon>Methylogaea</taxon>
    </lineage>
</organism>
<dbReference type="KEGG" id="moz:MoryE10_13640"/>
<dbReference type="PROSITE" id="PS51462">
    <property type="entry name" value="NUDIX"/>
    <property type="match status" value="1"/>
</dbReference>
<evidence type="ECO:0000313" key="4">
    <source>
        <dbReference type="EMBL" id="BBL70758.1"/>
    </source>
</evidence>
<accession>A0A8D4VMS9</accession>
<evidence type="ECO:0000313" key="5">
    <source>
        <dbReference type="Proteomes" id="UP000824988"/>
    </source>
</evidence>